<keyword evidence="2" id="KW-1185">Reference proteome</keyword>
<evidence type="ECO:0000313" key="2">
    <source>
        <dbReference type="Proteomes" id="UP000214747"/>
    </source>
</evidence>
<sequence>MIRTGQSAYPYIGLAMLYAKTGEQKEYVRQKLAEQENDLIAQYPRLEALGANASLTERMLVELASTVDNPAGAVVTLNSLRERILAIKSSTKGGSALPVPEIVIARNGLRYKSNSKHTTGSAGNYKKAGIEPQNSLDLFNSSIETSNKGTRLTLDKQGNIHRFFDDNTGTYHWSGSTADKNAPLTIDELRQAGLSRDLRKLGVK</sequence>
<reference evidence="1 2" key="1">
    <citation type="journal article" date="2010" name="Int. J. Syst. Evol. Microbiol.">
        <title>Reclassification of Herbaspirillum putei as a later heterotypic synonym of Herbaspirillum huttiense, with the description of H. huttiense subsp. huttiense subsp. nov. and H. huttiense subsp. putei subsp. nov., comb. nov., and description of Herbaspirillum aquaticum sp. nov.</title>
        <authorList>
            <person name="Dobritsa A.P."/>
            <person name="Reddy M.C."/>
            <person name="Samadpour M."/>
        </authorList>
    </citation>
    <scope>NUCLEOTIDE SEQUENCE [LARGE SCALE GENOMIC DNA]</scope>
    <source>
        <strain evidence="1 2">IEH 4430</strain>
    </source>
</reference>
<dbReference type="AlphaFoldDB" id="A0A225STH5"/>
<dbReference type="Proteomes" id="UP000214747">
    <property type="component" value="Unassembled WGS sequence"/>
</dbReference>
<dbReference type="EMBL" id="NJGV01000009">
    <property type="protein sequence ID" value="OWY34471.1"/>
    <property type="molecule type" value="Genomic_DNA"/>
</dbReference>
<proteinExistence type="predicted"/>
<accession>A0A225STH5</accession>
<organism evidence="1 2">
    <name type="scientific">Herbaspirillum aquaticum</name>
    <dbReference type="NCBI Taxonomy" id="568783"/>
    <lineage>
        <taxon>Bacteria</taxon>
        <taxon>Pseudomonadati</taxon>
        <taxon>Pseudomonadota</taxon>
        <taxon>Betaproteobacteria</taxon>
        <taxon>Burkholderiales</taxon>
        <taxon>Oxalobacteraceae</taxon>
        <taxon>Herbaspirillum</taxon>
    </lineage>
</organism>
<protein>
    <submittedName>
        <fullName evidence="1">Uncharacterized protein</fullName>
    </submittedName>
</protein>
<comment type="caution">
    <text evidence="1">The sequence shown here is derived from an EMBL/GenBank/DDBJ whole genome shotgun (WGS) entry which is preliminary data.</text>
</comment>
<gene>
    <name evidence="1" type="ORF">CEJ45_11535</name>
</gene>
<evidence type="ECO:0000313" key="1">
    <source>
        <dbReference type="EMBL" id="OWY34471.1"/>
    </source>
</evidence>
<name>A0A225STH5_9BURK</name>